<organism evidence="1 2">
    <name type="scientific">Bauhinia variegata</name>
    <name type="common">Purple orchid tree</name>
    <name type="synonym">Phanera variegata</name>
    <dbReference type="NCBI Taxonomy" id="167791"/>
    <lineage>
        <taxon>Eukaryota</taxon>
        <taxon>Viridiplantae</taxon>
        <taxon>Streptophyta</taxon>
        <taxon>Embryophyta</taxon>
        <taxon>Tracheophyta</taxon>
        <taxon>Spermatophyta</taxon>
        <taxon>Magnoliopsida</taxon>
        <taxon>eudicotyledons</taxon>
        <taxon>Gunneridae</taxon>
        <taxon>Pentapetalae</taxon>
        <taxon>rosids</taxon>
        <taxon>fabids</taxon>
        <taxon>Fabales</taxon>
        <taxon>Fabaceae</taxon>
        <taxon>Cercidoideae</taxon>
        <taxon>Cercideae</taxon>
        <taxon>Bauhiniinae</taxon>
        <taxon>Bauhinia</taxon>
    </lineage>
</organism>
<dbReference type="EMBL" id="CM039439">
    <property type="protein sequence ID" value="KAI4295650.1"/>
    <property type="molecule type" value="Genomic_DNA"/>
</dbReference>
<comment type="caution">
    <text evidence="1">The sequence shown here is derived from an EMBL/GenBank/DDBJ whole genome shotgun (WGS) entry which is preliminary data.</text>
</comment>
<keyword evidence="2" id="KW-1185">Reference proteome</keyword>
<evidence type="ECO:0000313" key="2">
    <source>
        <dbReference type="Proteomes" id="UP000828941"/>
    </source>
</evidence>
<dbReference type="Proteomes" id="UP000828941">
    <property type="component" value="Chromosome 14"/>
</dbReference>
<gene>
    <name evidence="1" type="ORF">L6164_035671</name>
</gene>
<accession>A0ACB9KEU3</accession>
<reference evidence="1 2" key="1">
    <citation type="journal article" date="2022" name="DNA Res.">
        <title>Chromosomal-level genome assembly of the orchid tree Bauhinia variegata (Leguminosae; Cercidoideae) supports the allotetraploid origin hypothesis of Bauhinia.</title>
        <authorList>
            <person name="Zhong Y."/>
            <person name="Chen Y."/>
            <person name="Zheng D."/>
            <person name="Pang J."/>
            <person name="Liu Y."/>
            <person name="Luo S."/>
            <person name="Meng S."/>
            <person name="Qian L."/>
            <person name="Wei D."/>
            <person name="Dai S."/>
            <person name="Zhou R."/>
        </authorList>
    </citation>
    <scope>NUCLEOTIDE SEQUENCE [LARGE SCALE GENOMIC DNA]</scope>
    <source>
        <strain evidence="1">BV-YZ2020</strain>
    </source>
</reference>
<sequence>MSSSSSKRARVAATQPTLNFSAPPQRLTSEQEFSVMVAALTNVVAGSTTFSSTSEFTNEFRFPQTSEYATASMGTSFNYGDQLVRAAANIETCHDCKIDGCLGCKFFPDEKKNHGGNKQQKRNKKKYRGVRQRPWGKWAAEIRDPRRATRVWLGTFITAEEAARAYDKAAIEFRGPRAKLNFPFPDNSLMSSQAGETADEPLMVAEQGIMGNYGSTSTQMETVGTGNKENEFWEGIGEDDFHQLMMMMMDFNGDSSDSATGNTLSS</sequence>
<proteinExistence type="predicted"/>
<name>A0ACB9KEU3_BAUVA</name>
<protein>
    <submittedName>
        <fullName evidence="1">Uncharacterized protein</fullName>
    </submittedName>
</protein>
<evidence type="ECO:0000313" key="1">
    <source>
        <dbReference type="EMBL" id="KAI4295650.1"/>
    </source>
</evidence>